<accession>A0ABV2QLW1</accession>
<protein>
    <submittedName>
        <fullName evidence="2">Transposase-like protein</fullName>
    </submittedName>
</protein>
<dbReference type="EMBL" id="JBEPSJ010000001">
    <property type="protein sequence ID" value="MET4581977.1"/>
    <property type="molecule type" value="Genomic_DNA"/>
</dbReference>
<gene>
    <name evidence="2" type="ORF">ABIE21_001467</name>
</gene>
<organism evidence="2 3">
    <name type="scientific">Conyzicola nivalis</name>
    <dbReference type="NCBI Taxonomy" id="1477021"/>
    <lineage>
        <taxon>Bacteria</taxon>
        <taxon>Bacillati</taxon>
        <taxon>Actinomycetota</taxon>
        <taxon>Actinomycetes</taxon>
        <taxon>Micrococcales</taxon>
        <taxon>Microbacteriaceae</taxon>
        <taxon>Conyzicola</taxon>
    </lineage>
</organism>
<sequence>MSRIVYMNECMAWFTPCQELFTLGLPLAVGECHCVVTLQPEIGGTMPYPEELKAELTARVLAGETVSEVSRQSKVPRSTIARWTSAAYDDIFDIERKPTAAERRRLEQETFDRDVDRVLARIGRDDVHARAAIRTRRRMANIARLAYTLTYVPLMWLMVALFWLMLFVVALVAVFGRFTEPIPPGQEILARVVPSVAVIVAYYLVKTTIDLLITALWELTGPFTLCFGALDNVQRHIRALPQHDAIFTRAWSSVPRSDRDTIVGTLRVVERQLSRHRLLYPGFATWGARGAQIRQRRRVASTVALIEVNLSNHGSAYYEEALQLLRSIEILTLLRDWNDRSLPVLEGAEERYRGWLQTIAALVWATLVFAIAAASLYFQVAVDVWGVFE</sequence>
<feature type="transmembrane region" description="Helical" evidence="1">
    <location>
        <begin position="154"/>
        <end position="176"/>
    </location>
</feature>
<evidence type="ECO:0000313" key="2">
    <source>
        <dbReference type="EMBL" id="MET4581977.1"/>
    </source>
</evidence>
<keyword evidence="1" id="KW-1133">Transmembrane helix</keyword>
<keyword evidence="1" id="KW-0812">Transmembrane</keyword>
<reference evidence="2 3" key="1">
    <citation type="submission" date="2024-06" db="EMBL/GenBank/DDBJ databases">
        <title>Sorghum-associated microbial communities from plants grown in Nebraska, USA.</title>
        <authorList>
            <person name="Schachtman D."/>
        </authorList>
    </citation>
    <scope>NUCLEOTIDE SEQUENCE [LARGE SCALE GENOMIC DNA]</scope>
    <source>
        <strain evidence="2 3">2857</strain>
    </source>
</reference>
<feature type="transmembrane region" description="Helical" evidence="1">
    <location>
        <begin position="359"/>
        <end position="380"/>
    </location>
</feature>
<name>A0ABV2QLW1_9MICO</name>
<proteinExistence type="predicted"/>
<comment type="caution">
    <text evidence="2">The sequence shown here is derived from an EMBL/GenBank/DDBJ whole genome shotgun (WGS) entry which is preliminary data.</text>
</comment>
<evidence type="ECO:0000313" key="3">
    <source>
        <dbReference type="Proteomes" id="UP001549257"/>
    </source>
</evidence>
<evidence type="ECO:0000256" key="1">
    <source>
        <dbReference type="SAM" id="Phobius"/>
    </source>
</evidence>
<dbReference type="Proteomes" id="UP001549257">
    <property type="component" value="Unassembled WGS sequence"/>
</dbReference>
<keyword evidence="1" id="KW-0472">Membrane</keyword>
<feature type="transmembrane region" description="Helical" evidence="1">
    <location>
        <begin position="188"/>
        <end position="205"/>
    </location>
</feature>
<keyword evidence="3" id="KW-1185">Reference proteome</keyword>